<dbReference type="PROSITE" id="PS50931">
    <property type="entry name" value="HTH_LYSR"/>
    <property type="match status" value="1"/>
</dbReference>
<name>A0ABZ0QL50_9VIBR</name>
<keyword evidence="7" id="KW-1185">Reference proteome</keyword>
<dbReference type="InterPro" id="IPR000847">
    <property type="entry name" value="LysR_HTH_N"/>
</dbReference>
<organism evidence="6 7">
    <name type="scientific">Vibrio porteresiae DSM 19223</name>
    <dbReference type="NCBI Taxonomy" id="1123496"/>
    <lineage>
        <taxon>Bacteria</taxon>
        <taxon>Pseudomonadati</taxon>
        <taxon>Pseudomonadota</taxon>
        <taxon>Gammaproteobacteria</taxon>
        <taxon>Vibrionales</taxon>
        <taxon>Vibrionaceae</taxon>
        <taxon>Vibrio</taxon>
    </lineage>
</organism>
<evidence type="ECO:0000259" key="5">
    <source>
        <dbReference type="PROSITE" id="PS50931"/>
    </source>
</evidence>
<dbReference type="InterPro" id="IPR050950">
    <property type="entry name" value="HTH-type_LysR_regulators"/>
</dbReference>
<dbReference type="Pfam" id="PF00126">
    <property type="entry name" value="HTH_1"/>
    <property type="match status" value="1"/>
</dbReference>
<comment type="similarity">
    <text evidence="1">Belongs to the LysR transcriptional regulatory family.</text>
</comment>
<dbReference type="Pfam" id="PF03466">
    <property type="entry name" value="LysR_substrate"/>
    <property type="match status" value="1"/>
</dbReference>
<dbReference type="InterPro" id="IPR005119">
    <property type="entry name" value="LysR_subst-bd"/>
</dbReference>
<dbReference type="Gene3D" id="3.40.190.290">
    <property type="match status" value="1"/>
</dbReference>
<dbReference type="SUPFAM" id="SSF53850">
    <property type="entry name" value="Periplasmic binding protein-like II"/>
    <property type="match status" value="1"/>
</dbReference>
<keyword evidence="2" id="KW-0805">Transcription regulation</keyword>
<dbReference type="SUPFAM" id="SSF46785">
    <property type="entry name" value="Winged helix' DNA-binding domain"/>
    <property type="match status" value="1"/>
</dbReference>
<dbReference type="Proteomes" id="UP001304071">
    <property type="component" value="Chromosome 2"/>
</dbReference>
<dbReference type="EMBL" id="CP138204">
    <property type="protein sequence ID" value="WPC76402.1"/>
    <property type="molecule type" value="Genomic_DNA"/>
</dbReference>
<dbReference type="PRINTS" id="PR00039">
    <property type="entry name" value="HTHLYSR"/>
</dbReference>
<protein>
    <submittedName>
        <fullName evidence="6">LysR family transcriptional regulator</fullName>
    </submittedName>
</protein>
<dbReference type="Gene3D" id="1.10.10.10">
    <property type="entry name" value="Winged helix-like DNA-binding domain superfamily/Winged helix DNA-binding domain"/>
    <property type="match status" value="1"/>
</dbReference>
<dbReference type="InterPro" id="IPR036390">
    <property type="entry name" value="WH_DNA-bd_sf"/>
</dbReference>
<dbReference type="RefSeq" id="WP_261896814.1">
    <property type="nucleotide sequence ID" value="NZ_AP024896.1"/>
</dbReference>
<feature type="domain" description="HTH lysR-type" evidence="5">
    <location>
        <begin position="1"/>
        <end position="58"/>
    </location>
</feature>
<keyword evidence="4" id="KW-0804">Transcription</keyword>
<gene>
    <name evidence="6" type="ORF">R8Z52_17895</name>
</gene>
<dbReference type="PANTHER" id="PTHR30419">
    <property type="entry name" value="HTH-TYPE TRANSCRIPTIONAL REGULATOR YBHD"/>
    <property type="match status" value="1"/>
</dbReference>
<evidence type="ECO:0000256" key="1">
    <source>
        <dbReference type="ARBA" id="ARBA00009437"/>
    </source>
</evidence>
<dbReference type="PANTHER" id="PTHR30419:SF8">
    <property type="entry name" value="NITROGEN ASSIMILATION TRANSCRIPTIONAL ACTIVATOR-RELATED"/>
    <property type="match status" value="1"/>
</dbReference>
<keyword evidence="3" id="KW-0238">DNA-binding</keyword>
<evidence type="ECO:0000256" key="2">
    <source>
        <dbReference type="ARBA" id="ARBA00023015"/>
    </source>
</evidence>
<evidence type="ECO:0000313" key="7">
    <source>
        <dbReference type="Proteomes" id="UP001304071"/>
    </source>
</evidence>
<sequence length="298" mass="32882">MHDINLKYFHSVAKTGSLSAASEELHIAVSAVSRQISQLEEQLQLTLFERKARGMTLTPAGELLYTYALRNDVELTNVITEMQGITNRQQQSISLACPEGMAWDFLPHIITQFRQTHPQTLFSLQVVDSARATQLVKEGVVDAALTFSLQPEQGVQVALQVPSPVFALLSHDHPLANKEKLTVSDIAAYPLALSESGTTLNYLFEITCHLAGIKVYPALTSNAMGAIYTFTKDTPQAVALFGAQSIQRQAPKDGLILRPMTESTFVQRSLQLQVMAGRQHPESVQVFVDYLMAKLVEN</sequence>
<evidence type="ECO:0000313" key="6">
    <source>
        <dbReference type="EMBL" id="WPC76402.1"/>
    </source>
</evidence>
<accession>A0ABZ0QL50</accession>
<proteinExistence type="inferred from homology"/>
<evidence type="ECO:0000256" key="3">
    <source>
        <dbReference type="ARBA" id="ARBA00023125"/>
    </source>
</evidence>
<dbReference type="InterPro" id="IPR036388">
    <property type="entry name" value="WH-like_DNA-bd_sf"/>
</dbReference>
<reference evidence="6 7" key="1">
    <citation type="submission" date="2023-11" db="EMBL/GenBank/DDBJ databases">
        <title>Plant-associative lifestyle of Vibrio porteresiae and its evolutionary dynamics.</title>
        <authorList>
            <person name="Rameshkumar N."/>
            <person name="Kirti K."/>
        </authorList>
    </citation>
    <scope>NUCLEOTIDE SEQUENCE [LARGE SCALE GENOMIC DNA]</scope>
    <source>
        <strain evidence="6 7">MSSRF30</strain>
    </source>
</reference>
<evidence type="ECO:0000256" key="4">
    <source>
        <dbReference type="ARBA" id="ARBA00023163"/>
    </source>
</evidence>